<evidence type="ECO:0000313" key="1">
    <source>
        <dbReference type="EMBL" id="KAJ1677892.1"/>
    </source>
</evidence>
<feature type="non-terminal residue" evidence="1">
    <location>
        <position position="242"/>
    </location>
</feature>
<evidence type="ECO:0000313" key="2">
    <source>
        <dbReference type="Proteomes" id="UP001145114"/>
    </source>
</evidence>
<comment type="caution">
    <text evidence="1">The sequence shown here is derived from an EMBL/GenBank/DDBJ whole genome shotgun (WGS) entry which is preliminary data.</text>
</comment>
<proteinExistence type="predicted"/>
<dbReference type="EMBL" id="JAMZIH010001804">
    <property type="protein sequence ID" value="KAJ1677892.1"/>
    <property type="molecule type" value="Genomic_DNA"/>
</dbReference>
<gene>
    <name evidence="1" type="ORF">EV182_005224</name>
</gene>
<keyword evidence="2" id="KW-1185">Reference proteome</keyword>
<name>A0ACC1HRM9_9FUNG</name>
<sequence>MLSQDNVDPQYKLPRLLTFLVGLILKLKGMTCEGIFRVPGNQDLVSMLRVKLEAGDYNADGLTDPHVVASLLKEWLRELSEPLIPERLYEDCVANADNPGFIIGVVRKIPDVHQRAISFLIQLVQILTTPENEATTKMDINNLALVFAPSFLRHPRGNDLGDMMANTNVEQTFVCNLVKHWHAAASWKHPEVVKFLVESGADVNIADPDDDTPLHVCEDVACAEILLKHGANGLAKNKTGKT</sequence>
<accession>A0ACC1HRM9</accession>
<organism evidence="1 2">
    <name type="scientific">Spiromyces aspiralis</name>
    <dbReference type="NCBI Taxonomy" id="68401"/>
    <lineage>
        <taxon>Eukaryota</taxon>
        <taxon>Fungi</taxon>
        <taxon>Fungi incertae sedis</taxon>
        <taxon>Zoopagomycota</taxon>
        <taxon>Kickxellomycotina</taxon>
        <taxon>Kickxellomycetes</taxon>
        <taxon>Kickxellales</taxon>
        <taxon>Kickxellaceae</taxon>
        <taxon>Spiromyces</taxon>
    </lineage>
</organism>
<reference evidence="1" key="1">
    <citation type="submission" date="2022-06" db="EMBL/GenBank/DDBJ databases">
        <title>Phylogenomic reconstructions and comparative analyses of Kickxellomycotina fungi.</title>
        <authorList>
            <person name="Reynolds N.K."/>
            <person name="Stajich J.E."/>
            <person name="Barry K."/>
            <person name="Grigoriev I.V."/>
            <person name="Crous P."/>
            <person name="Smith M.E."/>
        </authorList>
    </citation>
    <scope>NUCLEOTIDE SEQUENCE</scope>
    <source>
        <strain evidence="1">RSA 2271</strain>
    </source>
</reference>
<protein>
    <submittedName>
        <fullName evidence="1">Uncharacterized protein</fullName>
    </submittedName>
</protein>
<dbReference type="Proteomes" id="UP001145114">
    <property type="component" value="Unassembled WGS sequence"/>
</dbReference>